<dbReference type="STRING" id="338188.ERS852397_02323"/>
<name>A0A174GAD3_9BACE</name>
<protein>
    <submittedName>
        <fullName evidence="3">Uncharacterized conserved protein</fullName>
    </submittedName>
</protein>
<feature type="domain" description="SWIM-type" evidence="2">
    <location>
        <begin position="49"/>
        <end position="85"/>
    </location>
</feature>
<dbReference type="GO" id="GO:0008270">
    <property type="term" value="F:zinc ion binding"/>
    <property type="evidence" value="ECO:0007669"/>
    <property type="project" value="UniProtKB-KW"/>
</dbReference>
<dbReference type="AlphaFoldDB" id="A0A174GAD3"/>
<gene>
    <name evidence="3" type="ORF">ERS852397_02323</name>
</gene>
<accession>A0A174GAD3</accession>
<dbReference type="PROSITE" id="PS50966">
    <property type="entry name" value="ZF_SWIM"/>
    <property type="match status" value="1"/>
</dbReference>
<dbReference type="EMBL" id="CYZH01000011">
    <property type="protein sequence ID" value="CUO57405.1"/>
    <property type="molecule type" value="Genomic_DNA"/>
</dbReference>
<dbReference type="Proteomes" id="UP000095517">
    <property type="component" value="Unassembled WGS sequence"/>
</dbReference>
<keyword evidence="1" id="KW-0479">Metal-binding</keyword>
<dbReference type="InterPro" id="IPR007527">
    <property type="entry name" value="Znf_SWIM"/>
</dbReference>
<organism evidence="3 4">
    <name type="scientific">Bacteroides finegoldii</name>
    <dbReference type="NCBI Taxonomy" id="338188"/>
    <lineage>
        <taxon>Bacteria</taxon>
        <taxon>Pseudomonadati</taxon>
        <taxon>Bacteroidota</taxon>
        <taxon>Bacteroidia</taxon>
        <taxon>Bacteroidales</taxon>
        <taxon>Bacteroidaceae</taxon>
        <taxon>Bacteroides</taxon>
    </lineage>
</organism>
<reference evidence="3 4" key="1">
    <citation type="submission" date="2015-09" db="EMBL/GenBank/DDBJ databases">
        <authorList>
            <consortium name="Pathogen Informatics"/>
        </authorList>
    </citation>
    <scope>NUCLEOTIDE SEQUENCE [LARGE SCALE GENOMIC DNA]</scope>
    <source>
        <strain evidence="3 4">2789STDY5608840</strain>
    </source>
</reference>
<evidence type="ECO:0000256" key="1">
    <source>
        <dbReference type="PROSITE-ProRule" id="PRU00325"/>
    </source>
</evidence>
<proteinExistence type="predicted"/>
<evidence type="ECO:0000313" key="4">
    <source>
        <dbReference type="Proteomes" id="UP000095517"/>
    </source>
</evidence>
<dbReference type="Pfam" id="PF04434">
    <property type="entry name" value="SWIM"/>
    <property type="match status" value="1"/>
</dbReference>
<sequence length="151" mass="17332">MITLDNFENFVPYKILMLGEEYYDTDAVSELEETSPGEWTATVEGTDDYNVEISMNGKEVESWYCDCPYDGEICKHVVAALLAIRDNNKRVSRSAFSKMRIVTKEEEVVQPDVDIKQLLSFINPQELSKFISEYASTNPEFKIALLNYFNS</sequence>
<evidence type="ECO:0000313" key="3">
    <source>
        <dbReference type="EMBL" id="CUO57405.1"/>
    </source>
</evidence>
<keyword evidence="1" id="KW-0863">Zinc-finger</keyword>
<keyword evidence="1" id="KW-0862">Zinc</keyword>
<evidence type="ECO:0000259" key="2">
    <source>
        <dbReference type="PROSITE" id="PS50966"/>
    </source>
</evidence>